<evidence type="ECO:0000259" key="2">
    <source>
        <dbReference type="Pfam" id="PF07811"/>
    </source>
</evidence>
<reference evidence="3 4" key="1">
    <citation type="journal article" date="2014" name="Genome Announc.">
        <title>Complete Genome Sequence of Hyphomicrobium nitrativorans Strain NL23, a Denitrifying Bacterium Isolated from Biofilm of a Methanol-Fed Denitrification System Treating Seawater at the Montreal Biodome.</title>
        <authorList>
            <person name="Martineau C."/>
            <person name="Villeneuve C."/>
            <person name="Mauffrey F."/>
            <person name="Villemur R."/>
        </authorList>
    </citation>
    <scope>NUCLEOTIDE SEQUENCE [LARGE SCALE GENOMIC DNA]</scope>
    <source>
        <strain evidence="3">NL23</strain>
    </source>
</reference>
<dbReference type="STRING" id="1029756.W911_08730"/>
<dbReference type="HOGENOM" id="CLU_111553_0_0_5"/>
<dbReference type="PATRIC" id="fig|1029756.8.peg.1823"/>
<evidence type="ECO:0000313" key="4">
    <source>
        <dbReference type="Proteomes" id="UP000018542"/>
    </source>
</evidence>
<organism evidence="3 4">
    <name type="scientific">Hyphomicrobium nitrativorans NL23</name>
    <dbReference type="NCBI Taxonomy" id="1029756"/>
    <lineage>
        <taxon>Bacteria</taxon>
        <taxon>Pseudomonadati</taxon>
        <taxon>Pseudomonadota</taxon>
        <taxon>Alphaproteobacteria</taxon>
        <taxon>Hyphomicrobiales</taxon>
        <taxon>Hyphomicrobiaceae</taxon>
        <taxon>Hyphomicrobium</taxon>
    </lineage>
</organism>
<dbReference type="Proteomes" id="UP000018542">
    <property type="component" value="Chromosome"/>
</dbReference>
<proteinExistence type="predicted"/>
<dbReference type="InterPro" id="IPR012495">
    <property type="entry name" value="TadE-like_dom"/>
</dbReference>
<evidence type="ECO:0000313" key="3">
    <source>
        <dbReference type="EMBL" id="AHB48460.1"/>
    </source>
</evidence>
<keyword evidence="1" id="KW-1133">Transmembrane helix</keyword>
<name>V5SEI1_9HYPH</name>
<keyword evidence="1" id="KW-0472">Membrane</keyword>
<keyword evidence="4" id="KW-1185">Reference proteome</keyword>
<feature type="domain" description="TadE-like" evidence="2">
    <location>
        <begin position="28"/>
        <end position="70"/>
    </location>
</feature>
<dbReference type="KEGG" id="hni:W911_08730"/>
<keyword evidence="1" id="KW-0812">Transmembrane</keyword>
<accession>V5SEI1</accession>
<dbReference type="AlphaFoldDB" id="V5SEI1"/>
<dbReference type="EMBL" id="CP006912">
    <property type="protein sequence ID" value="AHB48460.1"/>
    <property type="molecule type" value="Genomic_DNA"/>
</dbReference>
<dbReference type="Pfam" id="PF07811">
    <property type="entry name" value="TadE"/>
    <property type="match status" value="1"/>
</dbReference>
<protein>
    <submittedName>
        <fullName evidence="3">Pilus biosynthesis protein TadE</fullName>
    </submittedName>
</protein>
<feature type="transmembrane region" description="Helical" evidence="1">
    <location>
        <begin position="34"/>
        <end position="58"/>
    </location>
</feature>
<sequence>MRPGELHPLNTLIRAACVVRRFRGDTRGTTAVEFALVATPFFLLMMGIMTVGMQYLALHSLEHAVGEASRQIRTGQAQKAGMTVDDFRKMVCDEAGSTIACDSRLVVHFRSAERFRDLVPMPSCIVDDGLAPPSGAGDDSLVTAVGEEDRKVVVNICYDWVMGMQLWQSIWGLISPTPTTGSGKIILSAATVFQTEPYK</sequence>
<evidence type="ECO:0000256" key="1">
    <source>
        <dbReference type="SAM" id="Phobius"/>
    </source>
</evidence>
<gene>
    <name evidence="3" type="ORF">W911_08730</name>
</gene>